<comment type="caution">
    <text evidence="1">The sequence shown here is derived from an EMBL/GenBank/DDBJ whole genome shotgun (WGS) entry which is preliminary data.</text>
</comment>
<dbReference type="Gene3D" id="3.60.15.10">
    <property type="entry name" value="Ribonuclease Z/Hydroxyacylglutathione hydrolase-like"/>
    <property type="match status" value="1"/>
</dbReference>
<name>A0ABX2F8E6_9PSEU</name>
<dbReference type="EMBL" id="JAAATY010000013">
    <property type="protein sequence ID" value="NRN67187.1"/>
    <property type="molecule type" value="Genomic_DNA"/>
</dbReference>
<gene>
    <name evidence="1" type="ORF">GC106_44200</name>
</gene>
<reference evidence="1 2" key="1">
    <citation type="submission" date="2020-01" db="EMBL/GenBank/DDBJ databases">
        <title>Kibdelosporangium persica a novel Actinomycetes from a hot desert in Iran.</title>
        <authorList>
            <person name="Safaei N."/>
            <person name="Zaburannyi N."/>
            <person name="Mueller R."/>
            <person name="Wink J."/>
        </authorList>
    </citation>
    <scope>NUCLEOTIDE SEQUENCE [LARGE SCALE GENOMIC DNA]</scope>
    <source>
        <strain evidence="1 2">4NS15</strain>
    </source>
</reference>
<organism evidence="1 2">
    <name type="scientific">Kibdelosporangium persicum</name>
    <dbReference type="NCBI Taxonomy" id="2698649"/>
    <lineage>
        <taxon>Bacteria</taxon>
        <taxon>Bacillati</taxon>
        <taxon>Actinomycetota</taxon>
        <taxon>Actinomycetes</taxon>
        <taxon>Pseudonocardiales</taxon>
        <taxon>Pseudonocardiaceae</taxon>
        <taxon>Kibdelosporangium</taxon>
    </lineage>
</organism>
<evidence type="ECO:0000313" key="1">
    <source>
        <dbReference type="EMBL" id="NRN67187.1"/>
    </source>
</evidence>
<accession>A0ABX2F8E6</accession>
<dbReference type="RefSeq" id="WP_173134515.1">
    <property type="nucleotide sequence ID" value="NZ_CBCSGW010000010.1"/>
</dbReference>
<keyword evidence="2" id="KW-1185">Reference proteome</keyword>
<dbReference type="Proteomes" id="UP000763557">
    <property type="component" value="Unassembled WGS sequence"/>
</dbReference>
<protein>
    <submittedName>
        <fullName evidence="1">MBL fold metallo-hydrolase</fullName>
    </submittedName>
</protein>
<evidence type="ECO:0000313" key="2">
    <source>
        <dbReference type="Proteomes" id="UP000763557"/>
    </source>
</evidence>
<sequence length="205" mass="22028">MSDVRVRVTFAGSGDASGSGGRFQACLHIERGPGPPFLILDDQFARRTGPLVVAGPRGPRQRLTGAMEVFYPGSTGVRRKFDVDVAELCPDRPIRVTDIDVRAWKVDHPRGAPASALRLNINGVVVAHTGDTAWTEAIPRAAAGADLLVAEAYILDTLNDHRNEVDCERIVVTPMPAGLLANLEHAVFETAHDDMTIELSEGARG</sequence>
<proteinExistence type="predicted"/>
<dbReference type="InterPro" id="IPR036866">
    <property type="entry name" value="RibonucZ/Hydroxyglut_hydro"/>
</dbReference>
<dbReference type="SUPFAM" id="SSF56281">
    <property type="entry name" value="Metallo-hydrolase/oxidoreductase"/>
    <property type="match status" value="1"/>
</dbReference>